<keyword evidence="1" id="KW-0732">Signal</keyword>
<dbReference type="Gene3D" id="3.60.15.10">
    <property type="entry name" value="Ribonuclease Z/Hydroxyacylglutathione hydrolase-like"/>
    <property type="match status" value="1"/>
</dbReference>
<proteinExistence type="predicted"/>
<dbReference type="PANTHER" id="PTHR30619:SF1">
    <property type="entry name" value="RECOMBINATION PROTEIN 2"/>
    <property type="match status" value="1"/>
</dbReference>
<dbReference type="EMBL" id="CP139558">
    <property type="protein sequence ID" value="WPU94245.1"/>
    <property type="molecule type" value="Genomic_DNA"/>
</dbReference>
<name>A0ABZ0TM53_9SPHI</name>
<dbReference type="InterPro" id="IPR036866">
    <property type="entry name" value="RibonucZ/Hydroxyglut_hydro"/>
</dbReference>
<feature type="chain" id="PRO_5045859791" description="Metallo-beta-lactamase domain-containing protein" evidence="1">
    <location>
        <begin position="19"/>
        <end position="428"/>
    </location>
</feature>
<protein>
    <recommendedName>
        <fullName evidence="4">Metallo-beta-lactamase domain-containing protein</fullName>
    </recommendedName>
</protein>
<dbReference type="SUPFAM" id="SSF56281">
    <property type="entry name" value="Metallo-hydrolase/oxidoreductase"/>
    <property type="match status" value="1"/>
</dbReference>
<dbReference type="Proteomes" id="UP001324380">
    <property type="component" value="Chromosome"/>
</dbReference>
<evidence type="ECO:0000256" key="1">
    <source>
        <dbReference type="SAM" id="SignalP"/>
    </source>
</evidence>
<evidence type="ECO:0000313" key="2">
    <source>
        <dbReference type="EMBL" id="WPU94245.1"/>
    </source>
</evidence>
<evidence type="ECO:0000313" key="3">
    <source>
        <dbReference type="Proteomes" id="UP001324380"/>
    </source>
</evidence>
<gene>
    <name evidence="2" type="ORF">SNE25_01735</name>
</gene>
<feature type="signal peptide" evidence="1">
    <location>
        <begin position="1"/>
        <end position="18"/>
    </location>
</feature>
<dbReference type="InterPro" id="IPR052159">
    <property type="entry name" value="Competence_DNA_uptake"/>
</dbReference>
<organism evidence="2 3">
    <name type="scientific">Mucilaginibacter sabulilitoris</name>
    <dbReference type="NCBI Taxonomy" id="1173583"/>
    <lineage>
        <taxon>Bacteria</taxon>
        <taxon>Pseudomonadati</taxon>
        <taxon>Bacteroidota</taxon>
        <taxon>Sphingobacteriia</taxon>
        <taxon>Sphingobacteriales</taxon>
        <taxon>Sphingobacteriaceae</taxon>
        <taxon>Mucilaginibacter</taxon>
    </lineage>
</organism>
<dbReference type="RefSeq" id="WP_321563369.1">
    <property type="nucleotide sequence ID" value="NZ_CP139558.1"/>
</dbReference>
<sequence>MKKLILCSLLLASLASHAQVATVGKPLPEWKSGYLDLHHINTGRGNASFFVFPDGTTMVLDAGELDPTNARTTSKRNTPMRPDDSKHPYEWIVQYIKQVAPMKEKTKIDYALITHFHDDHFGSYYPGAPLSAGKQYALTGITGVGGLIPIRYLLQRDYHYPVNLTTALKRLPQDMNYKKTWTNYLDFINAESKKGMQALYFKAGSASQIRLQHQANQYPGFYVQNVKSNGWIWTGKDSSVVQHFPPIDTLNSKTWPDENALSNVLVVHYGPFAYYNGGDTPGNVFLGDPAWRDLETPIAKVVGSVDVATMDHHGNRDAVNENLIKALQPRVWLEQVWTADHPGHEVLIRAVSPYLNKTKPDLFATNMMEANELVIGGLIQQSYKSLQGHIVVRVLPGGKEYYIIILDDSQPSIPVKAIFGPYTAKAAL</sequence>
<dbReference type="PANTHER" id="PTHR30619">
    <property type="entry name" value="DNA INTERNALIZATION/COMPETENCE PROTEIN COMEC/REC2"/>
    <property type="match status" value="1"/>
</dbReference>
<keyword evidence="3" id="KW-1185">Reference proteome</keyword>
<accession>A0ABZ0TM53</accession>
<reference evidence="2 3" key="1">
    <citation type="submission" date="2023-11" db="EMBL/GenBank/DDBJ databases">
        <title>Analysis of the Genomes of Mucilaginibacter gossypii cycad 4 and M. sabulilitoris SNA2: microbes with the potential for plant growth promotion.</title>
        <authorList>
            <person name="Hirsch A.M."/>
            <person name="Humm E."/>
            <person name="Rubbi M."/>
            <person name="Del Vecchio G."/>
            <person name="Ha S.M."/>
            <person name="Pellegrini M."/>
            <person name="Gunsalus R.P."/>
        </authorList>
    </citation>
    <scope>NUCLEOTIDE SEQUENCE [LARGE SCALE GENOMIC DNA]</scope>
    <source>
        <strain evidence="2 3">SNA2</strain>
    </source>
</reference>
<evidence type="ECO:0008006" key="4">
    <source>
        <dbReference type="Google" id="ProtNLM"/>
    </source>
</evidence>